<gene>
    <name evidence="2" type="ORF">DF223_11535</name>
</gene>
<proteinExistence type="predicted"/>
<feature type="region of interest" description="Disordered" evidence="1">
    <location>
        <begin position="1"/>
        <end position="39"/>
    </location>
</feature>
<feature type="compositionally biased region" description="Basic and acidic residues" evidence="1">
    <location>
        <begin position="83"/>
        <end position="101"/>
    </location>
</feature>
<dbReference type="Proteomes" id="UP000244962">
    <property type="component" value="Unassembled WGS sequence"/>
</dbReference>
<accession>A0A2U1TBG3</accession>
<name>A0A2U1TBG3_9MICO</name>
<evidence type="ECO:0000256" key="1">
    <source>
        <dbReference type="SAM" id="MobiDB-lite"/>
    </source>
</evidence>
<feature type="region of interest" description="Disordered" evidence="1">
    <location>
        <begin position="62"/>
        <end position="123"/>
    </location>
</feature>
<comment type="caution">
    <text evidence="2">The sequence shown here is derived from an EMBL/GenBank/DDBJ whole genome shotgun (WGS) entry which is preliminary data.</text>
</comment>
<protein>
    <submittedName>
        <fullName evidence="2">Uncharacterized protein</fullName>
    </submittedName>
</protein>
<organism evidence="2 3">
    <name type="scientific">Mycetocola zhujimingii</name>
    <dbReference type="NCBI Taxonomy" id="2079792"/>
    <lineage>
        <taxon>Bacteria</taxon>
        <taxon>Bacillati</taxon>
        <taxon>Actinomycetota</taxon>
        <taxon>Actinomycetes</taxon>
        <taxon>Micrococcales</taxon>
        <taxon>Microbacteriaceae</taxon>
        <taxon>Mycetocola</taxon>
    </lineage>
</organism>
<evidence type="ECO:0000313" key="3">
    <source>
        <dbReference type="Proteomes" id="UP000244962"/>
    </source>
</evidence>
<sequence length="123" mass="12738">MSDERKIEDQLKITDADGEVSPADRTEAGANTGSDSAADREANVGVLGDVAHPFDQTNGIVDQFDEHTAQRADAVTTPGGPDARTERATDAVAGDRDDASGRHATPIPSDEFVDGDSGSGTAR</sequence>
<feature type="compositionally biased region" description="Basic and acidic residues" evidence="1">
    <location>
        <begin position="1"/>
        <end position="15"/>
    </location>
</feature>
<dbReference type="AlphaFoldDB" id="A0A2U1TBG3"/>
<evidence type="ECO:0000313" key="2">
    <source>
        <dbReference type="EMBL" id="PWC06237.1"/>
    </source>
</evidence>
<reference evidence="3" key="1">
    <citation type="submission" date="2018-04" db="EMBL/GenBank/DDBJ databases">
        <authorList>
            <person name="Liu S."/>
            <person name="Wang Z."/>
            <person name="Li J."/>
        </authorList>
    </citation>
    <scope>NUCLEOTIDE SEQUENCE [LARGE SCALE GENOMIC DNA]</scope>
    <source>
        <strain evidence="3">622</strain>
    </source>
</reference>
<dbReference type="EMBL" id="QEFB01000013">
    <property type="protein sequence ID" value="PWC06237.1"/>
    <property type="molecule type" value="Genomic_DNA"/>
</dbReference>
<keyword evidence="3" id="KW-1185">Reference proteome</keyword>
<dbReference type="RefSeq" id="WP_108963276.1">
    <property type="nucleotide sequence ID" value="NZ_QEFB01000013.1"/>
</dbReference>